<protein>
    <submittedName>
        <fullName evidence="1">Uncharacterized protein</fullName>
    </submittedName>
</protein>
<proteinExistence type="predicted"/>
<organism evidence="1 2">
    <name type="scientific">Larimichthys crocea</name>
    <name type="common">Large yellow croaker</name>
    <name type="synonym">Pseudosciaena crocea</name>
    <dbReference type="NCBI Taxonomy" id="215358"/>
    <lineage>
        <taxon>Eukaryota</taxon>
        <taxon>Metazoa</taxon>
        <taxon>Chordata</taxon>
        <taxon>Craniata</taxon>
        <taxon>Vertebrata</taxon>
        <taxon>Euteleostomi</taxon>
        <taxon>Actinopterygii</taxon>
        <taxon>Neopterygii</taxon>
        <taxon>Teleostei</taxon>
        <taxon>Neoteleostei</taxon>
        <taxon>Acanthomorphata</taxon>
        <taxon>Eupercaria</taxon>
        <taxon>Sciaenidae</taxon>
        <taxon>Larimichthys</taxon>
    </lineage>
</organism>
<dbReference type="EMBL" id="CM011696">
    <property type="protein sequence ID" value="TMS02801.1"/>
    <property type="molecule type" value="Genomic_DNA"/>
</dbReference>
<dbReference type="Proteomes" id="UP000793456">
    <property type="component" value="Chromosome XXIII"/>
</dbReference>
<keyword evidence="2" id="KW-1185">Reference proteome</keyword>
<evidence type="ECO:0000313" key="2">
    <source>
        <dbReference type="Proteomes" id="UP000793456"/>
    </source>
</evidence>
<evidence type="ECO:0000313" key="1">
    <source>
        <dbReference type="EMBL" id="TMS02801.1"/>
    </source>
</evidence>
<name>A0ACD3Q6I7_LARCR</name>
<comment type="caution">
    <text evidence="1">The sequence shown here is derived from an EMBL/GenBank/DDBJ whole genome shotgun (WGS) entry which is preliminary data.</text>
</comment>
<accession>A0ACD3Q6I7</accession>
<gene>
    <name evidence="1" type="ORF">E3U43_020781</name>
</gene>
<reference evidence="1" key="1">
    <citation type="submission" date="2018-11" db="EMBL/GenBank/DDBJ databases">
        <title>The sequence and de novo assembly of Larimichthys crocea genome using PacBio and Hi-C technologies.</title>
        <authorList>
            <person name="Xu P."/>
            <person name="Chen B."/>
            <person name="Zhou Z."/>
            <person name="Ke Q."/>
            <person name="Wu Y."/>
            <person name="Bai H."/>
            <person name="Pu F."/>
        </authorList>
    </citation>
    <scope>NUCLEOTIDE SEQUENCE</scope>
    <source>
        <tissue evidence="1">Muscle</tissue>
    </source>
</reference>
<sequence length="347" mass="39118">MLRHVMSGLNPKWRRVVSYKPSLGAFEREKINTRIRPLVVTIRSPAHRLAPGFTFTACSERQSSHINIVWMFLCSVHQRCSRRRMPQVKPHLRYLLFGFCIFLVIVGGLVFVVALAQLFPSQDVAHGGSDFEGQTTSHIILYIHGSVTMAIGILGACGAHQRNLMVLNAFLVCTVVEVLLMLRAGVYAAEDRPKLEIVVEERWRSFLPLDQASDDVKKRAEALQTSLHCCGLFSYEDWEQNIPDSCLCNQEEMTEDKCQSVSYRNFLFNLFWQKKSVFRQNCFPFIVDSARTNANVTLAAAFTGLALALLGLVLSSLMIYQINTCNGPNAAPLPVMFVDQPPAYQRL</sequence>